<protein>
    <submittedName>
        <fullName evidence="1">Uncharacterized protein</fullName>
    </submittedName>
</protein>
<comment type="caution">
    <text evidence="1">The sequence shown here is derived from an EMBL/GenBank/DDBJ whole genome shotgun (WGS) entry which is preliminary data.</text>
</comment>
<accession>A0AA88HM51</accession>
<keyword evidence="2" id="KW-1185">Reference proteome</keyword>
<dbReference type="AlphaFoldDB" id="A0AA88HM51"/>
<evidence type="ECO:0000313" key="1">
    <source>
        <dbReference type="EMBL" id="KAK2714325.1"/>
    </source>
</evidence>
<proteinExistence type="predicted"/>
<dbReference type="EMBL" id="JAVRJZ010000013">
    <property type="protein sequence ID" value="KAK2714325.1"/>
    <property type="molecule type" value="Genomic_DNA"/>
</dbReference>
<gene>
    <name evidence="1" type="ORF">QYM36_008779</name>
</gene>
<name>A0AA88HM51_ARTSF</name>
<sequence length="475" mass="54842">MNEPHRTNELIIVFHRNEDTLHWIRGMFWQTLEKQIERQNNNKKKINCLEKIPKLIKFIGGSNVIDIETQQLFRVGEYRRRTNFKVFCDDLNWDFGAFDTGNGYVEIQDVIDRSNFWWSTSYSEISAVYCTTNKTFDSCHSAYLTDSLRYTGSIYSLLKQLCGTDPLRHGWISGMDFNPGTRVIGEKPQFICVKDCNTMKDKVQMLLQKMEEEGIRRDKIAVIKTGVSKDIIKDILQEECITKHLAGEVDFQSEASNLMSALGIGDDNLDIKDAHLVSFVHESDGQMNFSLRGMEFYHVIVCVTQMPNSFSDKKKLAVIKEGLMNKEYSQTFNCIHLIQDKIEEGWKTYITLDLVEAISRAVVGATIVYMEGDSFLSKIAEEFKSVSPEISQNDTCNKAYKVEQFIRKSNSKSALRALRYQRRMRSKDYAGIRSYRFFSLVIRDPEIESRCRDHSSQEASLILPSDFSFNLPCLI</sequence>
<evidence type="ECO:0000313" key="2">
    <source>
        <dbReference type="Proteomes" id="UP001187531"/>
    </source>
</evidence>
<organism evidence="1 2">
    <name type="scientific">Artemia franciscana</name>
    <name type="common">Brine shrimp</name>
    <name type="synonym">Artemia sanfranciscana</name>
    <dbReference type="NCBI Taxonomy" id="6661"/>
    <lineage>
        <taxon>Eukaryota</taxon>
        <taxon>Metazoa</taxon>
        <taxon>Ecdysozoa</taxon>
        <taxon>Arthropoda</taxon>
        <taxon>Crustacea</taxon>
        <taxon>Branchiopoda</taxon>
        <taxon>Anostraca</taxon>
        <taxon>Artemiidae</taxon>
        <taxon>Artemia</taxon>
    </lineage>
</organism>
<reference evidence="1" key="1">
    <citation type="submission" date="2023-07" db="EMBL/GenBank/DDBJ databases">
        <title>Chromosome-level genome assembly of Artemia franciscana.</title>
        <authorList>
            <person name="Jo E."/>
        </authorList>
    </citation>
    <scope>NUCLEOTIDE SEQUENCE</scope>
    <source>
        <tissue evidence="1">Whole body</tissue>
    </source>
</reference>
<dbReference type="Proteomes" id="UP001187531">
    <property type="component" value="Unassembled WGS sequence"/>
</dbReference>